<feature type="domain" description="Bacterial repeat" evidence="4">
    <location>
        <begin position="202"/>
        <end position="272"/>
    </location>
</feature>
<feature type="domain" description="IPTL-CTERM protein sorting" evidence="3">
    <location>
        <begin position="350"/>
        <end position="374"/>
    </location>
</feature>
<dbReference type="RefSeq" id="WP_054258072.1">
    <property type="nucleotide sequence ID" value="NZ_CYIG01000086.1"/>
</dbReference>
<evidence type="ECO:0000259" key="4">
    <source>
        <dbReference type="Pfam" id="PF18998"/>
    </source>
</evidence>
<dbReference type="AlphaFoldDB" id="A0A1I7JPT1"/>
<feature type="signal peptide" evidence="2">
    <location>
        <begin position="1"/>
        <end position="20"/>
    </location>
</feature>
<evidence type="ECO:0000313" key="6">
    <source>
        <dbReference type="Proteomes" id="UP000183656"/>
    </source>
</evidence>
<feature type="chain" id="PRO_5010228018" description="IPTL-CTERM protein sorting domain-containing protein" evidence="2">
    <location>
        <begin position="21"/>
        <end position="376"/>
    </location>
</feature>
<dbReference type="Pfam" id="PF18203">
    <property type="entry name" value="IPTL-CTERM"/>
    <property type="match status" value="1"/>
</dbReference>
<keyword evidence="2" id="KW-0732">Signal</keyword>
<evidence type="ECO:0000256" key="2">
    <source>
        <dbReference type="SAM" id="SignalP"/>
    </source>
</evidence>
<dbReference type="STRING" id="343013.SAMN04489707_10293"/>
<dbReference type="Proteomes" id="UP000183656">
    <property type="component" value="Unassembled WGS sequence"/>
</dbReference>
<keyword evidence="1" id="KW-0472">Membrane</keyword>
<proteinExistence type="predicted"/>
<evidence type="ECO:0008006" key="7">
    <source>
        <dbReference type="Google" id="ProtNLM"/>
    </source>
</evidence>
<dbReference type="EMBL" id="FPBX01000029">
    <property type="protein sequence ID" value="SFU87191.1"/>
    <property type="molecule type" value="Genomic_DNA"/>
</dbReference>
<keyword evidence="6" id="KW-1185">Reference proteome</keyword>
<accession>A0A1I7JPT1</accession>
<organism evidence="5 6">
    <name type="scientific">Paenacidovorax caeni</name>
    <dbReference type="NCBI Taxonomy" id="343013"/>
    <lineage>
        <taxon>Bacteria</taxon>
        <taxon>Pseudomonadati</taxon>
        <taxon>Pseudomonadota</taxon>
        <taxon>Betaproteobacteria</taxon>
        <taxon>Burkholderiales</taxon>
        <taxon>Comamonadaceae</taxon>
        <taxon>Paenacidovorax</taxon>
    </lineage>
</organism>
<keyword evidence="1" id="KW-1133">Transmembrane helix</keyword>
<evidence type="ECO:0000256" key="1">
    <source>
        <dbReference type="SAM" id="Phobius"/>
    </source>
</evidence>
<dbReference type="InterPro" id="IPR044060">
    <property type="entry name" value="Bacterial_rp_domain"/>
</dbReference>
<sequence>MRIHALIAAAALLASASAQAAPYATTYHGTIASSQIPADAPDGSAFTLTLVFDNGGSSATSQHWNIGDLACGFWRWRVDGTRSVAVALDLRGGVAQGLGSARTDAAGALTQVFSSVNTGGPMAWADYGVSGLPPGTAIGWFADGTPQVFGMMAGGGGGSFDDGAGTAAGGVDMAPARWSAPLPFTGACDASAEPPVAHAIGTHVTPAEGGTLTCPATALHGSSAHCTAQPAPGYTTESIDGCGGTATGAGVNGYDTGAITGACTVAARFTRNVYAIATSATPTNGGTLDCPATVAHGGDAVCHAAAATGFGFSHFTGCDSASGSTCTLSNVQGPRSVAAVFTPIAPAGVAIPVLAPWGVWLLAGLLGVLGLRRRGG</sequence>
<evidence type="ECO:0000313" key="5">
    <source>
        <dbReference type="EMBL" id="SFU87191.1"/>
    </source>
</evidence>
<feature type="domain" description="Bacterial repeat" evidence="4">
    <location>
        <begin position="278"/>
        <end position="344"/>
    </location>
</feature>
<name>A0A1I7JPT1_9BURK</name>
<evidence type="ECO:0000259" key="3">
    <source>
        <dbReference type="Pfam" id="PF18203"/>
    </source>
</evidence>
<dbReference type="InterPro" id="IPR026442">
    <property type="entry name" value="IPTL_CTERM"/>
</dbReference>
<reference evidence="5 6" key="1">
    <citation type="submission" date="2016-10" db="EMBL/GenBank/DDBJ databases">
        <authorList>
            <person name="de Groot N.N."/>
        </authorList>
    </citation>
    <scope>NUCLEOTIDE SEQUENCE [LARGE SCALE GENOMIC DNA]</scope>
    <source>
        <strain evidence="5 6">R-24608</strain>
    </source>
</reference>
<keyword evidence="1" id="KW-0812">Transmembrane</keyword>
<feature type="transmembrane region" description="Helical" evidence="1">
    <location>
        <begin position="349"/>
        <end position="371"/>
    </location>
</feature>
<dbReference type="Pfam" id="PF18998">
    <property type="entry name" value="Flg_new_2"/>
    <property type="match status" value="2"/>
</dbReference>
<protein>
    <recommendedName>
        <fullName evidence="7">IPTL-CTERM protein sorting domain-containing protein</fullName>
    </recommendedName>
</protein>
<dbReference type="OrthoDB" id="8795496at2"/>
<gene>
    <name evidence="5" type="ORF">SAMN04489707_10293</name>
</gene>